<dbReference type="SUPFAM" id="SSF52980">
    <property type="entry name" value="Restriction endonuclease-like"/>
    <property type="match status" value="1"/>
</dbReference>
<evidence type="ECO:0000313" key="3">
    <source>
        <dbReference type="EMBL" id="XCH47022.1"/>
    </source>
</evidence>
<feature type="domain" description="Card1 CARF" evidence="2">
    <location>
        <begin position="8"/>
        <end position="152"/>
    </location>
</feature>
<dbReference type="RefSeq" id="WP_353684549.1">
    <property type="nucleotide sequence ID" value="NZ_CP144373.1"/>
</dbReference>
<dbReference type="GO" id="GO:0003676">
    <property type="term" value="F:nucleic acid binding"/>
    <property type="evidence" value="ECO:0007669"/>
    <property type="project" value="InterPro"/>
</dbReference>
<dbReference type="Pfam" id="PF23400">
    <property type="entry name" value="CARF_Card1"/>
    <property type="match status" value="1"/>
</dbReference>
<feature type="domain" description="Card1 endonuclease" evidence="1">
    <location>
        <begin position="267"/>
        <end position="364"/>
    </location>
</feature>
<evidence type="ECO:0000259" key="2">
    <source>
        <dbReference type="Pfam" id="PF23400"/>
    </source>
</evidence>
<dbReference type="Gene3D" id="3.40.50.10770">
    <property type="entry name" value="Hypothetical protein VC1899 like domain (Restriction endonuclease-like)"/>
    <property type="match status" value="1"/>
</dbReference>
<name>A0AAU8GX21_9BACT</name>
<sequence length="410" mass="47918">MNNRFDTIILLVGTNPLPNFVVLNYFLKTNLNINKIYLIYSEENRQINQSGTRNYAENIQTLTKKRYHNRNLQFCFVPLSDVSSPSAINHDLNQHLKNKLSSLEVHLNYTGGTKVMGIHVYKWLAEYKHSASFSYLDARNFRIVFDKEKSFTPDLRCEVILTIDEIIELHGYIKDKKIYHEDFSKALSCFKELIENDRLKEFYNAYNRRLFTKGDNLIEKVKDISDELRNSKVKEPLISIFQAMPEEFRLYDKDGSFKEPTKNKQLKETVRFLDGGWLEQYVFDMVKKHFSFSNFHIESNIEIKKPEWGNQKFELDVVLIKGYQLIGISCTTSDRRGLCKSKGFEIFLRTRQIGGDEAKAILVTRLDEEQAKILNSELSIDTGGGESLIVLSERDLREEVFVDRIKELIK</sequence>
<reference evidence="3" key="1">
    <citation type="submission" date="2024-01" db="EMBL/GenBank/DDBJ databases">
        <title>The first autotrophic representatives of the genus Thermodesulfovibrio.</title>
        <authorList>
            <person name="Maltseva A.I."/>
            <person name="Elcheninov A.G."/>
            <person name="Kublanov I.V."/>
            <person name="Lebedinsky A.V."/>
            <person name="Frolov E.N."/>
        </authorList>
    </citation>
    <scope>NUCLEOTIDE SEQUENCE</scope>
    <source>
        <strain evidence="3">3907-1M</strain>
    </source>
</reference>
<dbReference type="InterPro" id="IPR056339">
    <property type="entry name" value="CARF_Card1"/>
</dbReference>
<dbReference type="Gene3D" id="3.40.1350.10">
    <property type="match status" value="1"/>
</dbReference>
<dbReference type="InterPro" id="IPR011856">
    <property type="entry name" value="tRNA_endonuc-like_dom_sf"/>
</dbReference>
<evidence type="ECO:0000259" key="1">
    <source>
        <dbReference type="Pfam" id="PF09002"/>
    </source>
</evidence>
<dbReference type="Pfam" id="PF09002">
    <property type="entry name" value="Card1_endonuc"/>
    <property type="match status" value="1"/>
</dbReference>
<organism evidence="3">
    <name type="scientific">Thermodesulfovibrio autotrophicus</name>
    <dbReference type="NCBI Taxonomy" id="3118333"/>
    <lineage>
        <taxon>Bacteria</taxon>
        <taxon>Pseudomonadati</taxon>
        <taxon>Nitrospirota</taxon>
        <taxon>Thermodesulfovibrionia</taxon>
        <taxon>Thermodesulfovibrionales</taxon>
        <taxon>Thermodesulfovibrionaceae</taxon>
        <taxon>Thermodesulfovibrio</taxon>
    </lineage>
</organism>
<proteinExistence type="predicted"/>
<gene>
    <name evidence="3" type="ORF">V4D30_01800</name>
</gene>
<protein>
    <submittedName>
        <fullName evidence="3">DUF1887 family CARF protein</fullName>
    </submittedName>
</protein>
<dbReference type="AlphaFoldDB" id="A0AAU8GX21"/>
<dbReference type="EMBL" id="CP144373">
    <property type="protein sequence ID" value="XCH47022.1"/>
    <property type="molecule type" value="Genomic_DNA"/>
</dbReference>
<dbReference type="InterPro" id="IPR011335">
    <property type="entry name" value="Restrct_endonuc-II-like"/>
</dbReference>
<dbReference type="InterPro" id="IPR015093">
    <property type="entry name" value="Card1_endonucl_dom"/>
</dbReference>
<dbReference type="KEGG" id="taut:V4D30_01800"/>
<accession>A0AAU8GX21</accession>